<reference evidence="1 2" key="1">
    <citation type="submission" date="2017-08" db="EMBL/GenBank/DDBJ databases">
        <title>Infants hospitalized years apart are colonized by the same room-sourced microbial strains.</title>
        <authorList>
            <person name="Brooks B."/>
            <person name="Olm M.R."/>
            <person name="Firek B.A."/>
            <person name="Baker R."/>
            <person name="Thomas B.C."/>
            <person name="Morowitz M.J."/>
            <person name="Banfield J.F."/>
        </authorList>
    </citation>
    <scope>NUCLEOTIDE SEQUENCE [LARGE SCALE GENOMIC DNA]</scope>
    <source>
        <strain evidence="1">S2_006_000_R2_64</strain>
    </source>
</reference>
<name>A0A2W5HIR9_9BACT</name>
<keyword evidence="1" id="KW-0808">Transferase</keyword>
<dbReference type="PANTHER" id="PTHR21485:SF6">
    <property type="entry name" value="N-ACYLNEURAMINATE CYTIDYLYLTRANSFERASE-RELATED"/>
    <property type="match status" value="1"/>
</dbReference>
<proteinExistence type="predicted"/>
<dbReference type="InterPro" id="IPR003329">
    <property type="entry name" value="Cytidylyl_trans"/>
</dbReference>
<dbReference type="AlphaFoldDB" id="A0A2W5HIR9"/>
<dbReference type="Pfam" id="PF02348">
    <property type="entry name" value="CTP_transf_3"/>
    <property type="match status" value="1"/>
</dbReference>
<comment type="caution">
    <text evidence="1">The sequence shown here is derived from an EMBL/GenBank/DDBJ whole genome shotgun (WGS) entry which is preliminary data.</text>
</comment>
<gene>
    <name evidence="1" type="ORF">DI586_06425</name>
</gene>
<keyword evidence="1" id="KW-0548">Nucleotidyltransferase</keyword>
<evidence type="ECO:0000313" key="2">
    <source>
        <dbReference type="Proteomes" id="UP000249739"/>
    </source>
</evidence>
<dbReference type="Proteomes" id="UP000249739">
    <property type="component" value="Unassembled WGS sequence"/>
</dbReference>
<evidence type="ECO:0000313" key="1">
    <source>
        <dbReference type="EMBL" id="PZP55562.1"/>
    </source>
</evidence>
<organism evidence="1 2">
    <name type="scientific">Micavibrio aeruginosavorus</name>
    <dbReference type="NCBI Taxonomy" id="349221"/>
    <lineage>
        <taxon>Bacteria</taxon>
        <taxon>Pseudomonadati</taxon>
        <taxon>Bdellovibrionota</taxon>
        <taxon>Bdellovibrionia</taxon>
        <taxon>Bdellovibrionales</taxon>
        <taxon>Pseudobdellovibrionaceae</taxon>
        <taxon>Micavibrio</taxon>
    </lineage>
</organism>
<protein>
    <submittedName>
        <fullName evidence="1">Acylneuraminate cytidylyltransferase family protein</fullName>
    </submittedName>
</protein>
<dbReference type="Gene3D" id="3.90.550.10">
    <property type="entry name" value="Spore Coat Polysaccharide Biosynthesis Protein SpsA, Chain A"/>
    <property type="match status" value="1"/>
</dbReference>
<dbReference type="GO" id="GO:0008781">
    <property type="term" value="F:N-acylneuraminate cytidylyltransferase activity"/>
    <property type="evidence" value="ECO:0007669"/>
    <property type="project" value="TreeGrafter"/>
</dbReference>
<dbReference type="InterPro" id="IPR029044">
    <property type="entry name" value="Nucleotide-diphossugar_trans"/>
</dbReference>
<dbReference type="CDD" id="cd02513">
    <property type="entry name" value="CMP-NeuAc_Synthase"/>
    <property type="match status" value="1"/>
</dbReference>
<accession>A0A2W5HIR9</accession>
<dbReference type="InterPro" id="IPR050793">
    <property type="entry name" value="CMP-NeuNAc_synthase"/>
</dbReference>
<dbReference type="SUPFAM" id="SSF53448">
    <property type="entry name" value="Nucleotide-diphospho-sugar transferases"/>
    <property type="match status" value="1"/>
</dbReference>
<sequence>MGKRNYLPIITARGGSKGLAGKNILPLNGKPLIAYTIEAFYQSGLPGDCYVSTDSAEISEIAIQCGAQVIKRPTELSTDTASSASAIIHAVEELKKKGEFLFTDFILLQPTSPLRNATDIYNAVGLYEKKNGQGSVVSMTPVETHPYKCFLENEDGNVSPLFGEQFLAMPRQGLPNILKQNGAIYITNLDTFLRDEVFCASPVTPYLMDKNTSIDIDAKLDMDMAEFLLKS</sequence>
<dbReference type="PANTHER" id="PTHR21485">
    <property type="entry name" value="HAD SUPERFAMILY MEMBERS CMAS AND KDSC"/>
    <property type="match status" value="1"/>
</dbReference>
<dbReference type="EMBL" id="QFOT01000062">
    <property type="protein sequence ID" value="PZP55562.1"/>
    <property type="molecule type" value="Genomic_DNA"/>
</dbReference>